<evidence type="ECO:0000256" key="11">
    <source>
        <dbReference type="ARBA" id="ARBA00023268"/>
    </source>
</evidence>
<evidence type="ECO:0000256" key="6">
    <source>
        <dbReference type="ARBA" id="ARBA00022722"/>
    </source>
</evidence>
<gene>
    <name evidence="15" type="primary">TY3B-G_155</name>
    <name evidence="15" type="ORF">AVEN_55158_1</name>
</gene>
<dbReference type="PROSITE" id="PS50878">
    <property type="entry name" value="RT_POL"/>
    <property type="match status" value="1"/>
</dbReference>
<keyword evidence="12" id="KW-0408">Iron</keyword>
<keyword evidence="12" id="KW-0479">Metal-binding</keyword>
<dbReference type="InterPro" id="IPR002401">
    <property type="entry name" value="Cyt_P450_E_grp-I"/>
</dbReference>
<feature type="binding site" description="axial binding residue" evidence="12">
    <location>
        <position position="1272"/>
    </location>
    <ligand>
        <name>heme</name>
        <dbReference type="ChEBI" id="CHEBI:30413"/>
    </ligand>
    <ligandPart>
        <name>Fe</name>
        <dbReference type="ChEBI" id="CHEBI:18248"/>
    </ligandPart>
</feature>
<evidence type="ECO:0000313" key="15">
    <source>
        <dbReference type="EMBL" id="GBM66185.1"/>
    </source>
</evidence>
<dbReference type="GO" id="GO:0016705">
    <property type="term" value="F:oxidoreductase activity, acting on paired donors, with incorporation or reduction of molecular oxygen"/>
    <property type="evidence" value="ECO:0007669"/>
    <property type="project" value="InterPro"/>
</dbReference>
<organism evidence="15 16">
    <name type="scientific">Araneus ventricosus</name>
    <name type="common">Orbweaver spider</name>
    <name type="synonym">Epeira ventricosa</name>
    <dbReference type="NCBI Taxonomy" id="182803"/>
    <lineage>
        <taxon>Eukaryota</taxon>
        <taxon>Metazoa</taxon>
        <taxon>Ecdysozoa</taxon>
        <taxon>Arthropoda</taxon>
        <taxon>Chelicerata</taxon>
        <taxon>Arachnida</taxon>
        <taxon>Araneae</taxon>
        <taxon>Araneomorphae</taxon>
        <taxon>Entelegynae</taxon>
        <taxon>Araneoidea</taxon>
        <taxon>Araneidae</taxon>
        <taxon>Araneus</taxon>
    </lineage>
</organism>
<dbReference type="SUPFAM" id="SSF56672">
    <property type="entry name" value="DNA/RNA polymerases"/>
    <property type="match status" value="1"/>
</dbReference>
<feature type="domain" description="Integrase catalytic" evidence="14">
    <location>
        <begin position="683"/>
        <end position="853"/>
    </location>
</feature>
<dbReference type="PANTHER" id="PTHR37984:SF5">
    <property type="entry name" value="PROTEIN NYNRIN-LIKE"/>
    <property type="match status" value="1"/>
</dbReference>
<keyword evidence="8" id="KW-0378">Hydrolase</keyword>
<comment type="cofactor">
    <cofactor evidence="12">
        <name>heme</name>
        <dbReference type="ChEBI" id="CHEBI:30413"/>
    </cofactor>
</comment>
<evidence type="ECO:0000256" key="12">
    <source>
        <dbReference type="PIRSR" id="PIRSR602401-1"/>
    </source>
</evidence>
<dbReference type="Pfam" id="PF17921">
    <property type="entry name" value="Integrase_H2C2"/>
    <property type="match status" value="1"/>
</dbReference>
<dbReference type="Pfam" id="PF17919">
    <property type="entry name" value="RT_RNaseH_2"/>
    <property type="match status" value="1"/>
</dbReference>
<dbReference type="FunFam" id="1.10.340.70:FF:000004">
    <property type="entry name" value="Retrovirus-related Pol polyprotein from transposon 297-like Protein"/>
    <property type="match status" value="1"/>
</dbReference>
<evidence type="ECO:0000259" key="13">
    <source>
        <dbReference type="PROSITE" id="PS50878"/>
    </source>
</evidence>
<dbReference type="SUPFAM" id="SSF48264">
    <property type="entry name" value="Cytochrome P450"/>
    <property type="match status" value="1"/>
</dbReference>
<protein>
    <recommendedName>
        <fullName evidence="2">RNA-directed DNA polymerase</fullName>
        <ecNumber evidence="2">2.7.7.49</ecNumber>
    </recommendedName>
</protein>
<dbReference type="PRINTS" id="PR00463">
    <property type="entry name" value="EP450I"/>
</dbReference>
<dbReference type="Gene3D" id="3.10.10.10">
    <property type="entry name" value="HIV Type 1 Reverse Transcriptase, subunit A, domain 1"/>
    <property type="match status" value="1"/>
</dbReference>
<keyword evidence="5" id="KW-0548">Nucleotidyltransferase</keyword>
<dbReference type="Pfam" id="PF00078">
    <property type="entry name" value="RVT_1"/>
    <property type="match status" value="1"/>
</dbReference>
<evidence type="ECO:0000256" key="7">
    <source>
        <dbReference type="ARBA" id="ARBA00022759"/>
    </source>
</evidence>
<dbReference type="InterPro" id="IPR041588">
    <property type="entry name" value="Integrase_H2C2"/>
</dbReference>
<dbReference type="EC" id="2.7.7.49" evidence="2"/>
<dbReference type="OrthoDB" id="6513537at2759"/>
<dbReference type="FunFam" id="3.10.10.10:FF:000007">
    <property type="entry name" value="Retrovirus-related Pol polyprotein from transposon 17.6-like Protein"/>
    <property type="match status" value="1"/>
</dbReference>
<name>A0A4Y2HLF7_ARAVE</name>
<dbReference type="Pfam" id="PF00067">
    <property type="entry name" value="p450"/>
    <property type="match status" value="2"/>
</dbReference>
<keyword evidence="4" id="KW-0808">Transferase</keyword>
<dbReference type="InterPro" id="IPR041577">
    <property type="entry name" value="RT_RNaseH_2"/>
</dbReference>
<dbReference type="InterPro" id="IPR050951">
    <property type="entry name" value="Retrovirus_Pol_polyprotein"/>
</dbReference>
<dbReference type="InterPro" id="IPR043128">
    <property type="entry name" value="Rev_trsase/Diguanyl_cyclase"/>
</dbReference>
<dbReference type="InterPro" id="IPR017972">
    <property type="entry name" value="Cyt_P450_CS"/>
</dbReference>
<evidence type="ECO:0000256" key="5">
    <source>
        <dbReference type="ARBA" id="ARBA00022695"/>
    </source>
</evidence>
<dbReference type="GO" id="GO:0015074">
    <property type="term" value="P:DNA integration"/>
    <property type="evidence" value="ECO:0007669"/>
    <property type="project" value="InterPro"/>
</dbReference>
<dbReference type="SUPFAM" id="SSF53098">
    <property type="entry name" value="Ribonuclease H-like"/>
    <property type="match status" value="1"/>
</dbReference>
<dbReference type="InterPro" id="IPR001128">
    <property type="entry name" value="Cyt_P450"/>
</dbReference>
<keyword evidence="16" id="KW-1185">Reference proteome</keyword>
<dbReference type="PANTHER" id="PTHR37984">
    <property type="entry name" value="PROTEIN CBG26694"/>
    <property type="match status" value="1"/>
</dbReference>
<keyword evidence="6" id="KW-0540">Nuclease</keyword>
<keyword evidence="12" id="KW-0349">Heme</keyword>
<keyword evidence="3" id="KW-0645">Protease</keyword>
<dbReference type="PROSITE" id="PS50994">
    <property type="entry name" value="INTEGRASE"/>
    <property type="match status" value="1"/>
</dbReference>
<evidence type="ECO:0000259" key="14">
    <source>
        <dbReference type="PROSITE" id="PS50994"/>
    </source>
</evidence>
<dbReference type="PROSITE" id="PS00086">
    <property type="entry name" value="CYTOCHROME_P450"/>
    <property type="match status" value="1"/>
</dbReference>
<dbReference type="Proteomes" id="UP000499080">
    <property type="component" value="Unassembled WGS sequence"/>
</dbReference>
<dbReference type="GO" id="GO:0004497">
    <property type="term" value="F:monooxygenase activity"/>
    <property type="evidence" value="ECO:0007669"/>
    <property type="project" value="UniProtKB-KW"/>
</dbReference>
<dbReference type="InterPro" id="IPR036396">
    <property type="entry name" value="Cyt_P450_sf"/>
</dbReference>
<dbReference type="EMBL" id="BGPR01002010">
    <property type="protein sequence ID" value="GBM66185.1"/>
    <property type="molecule type" value="Genomic_DNA"/>
</dbReference>
<dbReference type="Gene3D" id="1.10.340.70">
    <property type="match status" value="1"/>
</dbReference>
<dbReference type="GO" id="GO:0005506">
    <property type="term" value="F:iron ion binding"/>
    <property type="evidence" value="ECO:0007669"/>
    <property type="project" value="InterPro"/>
</dbReference>
<dbReference type="Gene3D" id="3.30.70.270">
    <property type="match status" value="2"/>
</dbReference>
<dbReference type="Gene3D" id="1.10.630.10">
    <property type="entry name" value="Cytochrome P450"/>
    <property type="match status" value="2"/>
</dbReference>
<dbReference type="InterPro" id="IPR001584">
    <property type="entry name" value="Integrase_cat-core"/>
</dbReference>
<dbReference type="GO" id="GO:0008233">
    <property type="term" value="F:peptidase activity"/>
    <property type="evidence" value="ECO:0007669"/>
    <property type="project" value="UniProtKB-KW"/>
</dbReference>
<keyword evidence="10" id="KW-0503">Monooxygenase</keyword>
<comment type="similarity">
    <text evidence="1">Belongs to the cytochrome P450 family.</text>
</comment>
<dbReference type="CDD" id="cd01647">
    <property type="entry name" value="RT_LTR"/>
    <property type="match status" value="1"/>
</dbReference>
<keyword evidence="7" id="KW-0255">Endonuclease</keyword>
<dbReference type="GO" id="GO:0003676">
    <property type="term" value="F:nucleic acid binding"/>
    <property type="evidence" value="ECO:0007669"/>
    <property type="project" value="InterPro"/>
</dbReference>
<dbReference type="InterPro" id="IPR036397">
    <property type="entry name" value="RNaseH_sf"/>
</dbReference>
<evidence type="ECO:0000313" key="16">
    <source>
        <dbReference type="Proteomes" id="UP000499080"/>
    </source>
</evidence>
<evidence type="ECO:0000256" key="2">
    <source>
        <dbReference type="ARBA" id="ARBA00012493"/>
    </source>
</evidence>
<dbReference type="GO" id="GO:0042575">
    <property type="term" value="C:DNA polymerase complex"/>
    <property type="evidence" value="ECO:0007669"/>
    <property type="project" value="UniProtKB-ARBA"/>
</dbReference>
<dbReference type="InterPro" id="IPR000477">
    <property type="entry name" value="RT_dom"/>
</dbReference>
<proteinExistence type="inferred from homology"/>
<dbReference type="GO" id="GO:0020037">
    <property type="term" value="F:heme binding"/>
    <property type="evidence" value="ECO:0007669"/>
    <property type="project" value="InterPro"/>
</dbReference>
<dbReference type="GO" id="GO:0006508">
    <property type="term" value="P:proteolysis"/>
    <property type="evidence" value="ECO:0007669"/>
    <property type="project" value="UniProtKB-KW"/>
</dbReference>
<keyword evidence="11" id="KW-0511">Multifunctional enzyme</keyword>
<evidence type="ECO:0000256" key="1">
    <source>
        <dbReference type="ARBA" id="ARBA00010617"/>
    </source>
</evidence>
<evidence type="ECO:0000256" key="10">
    <source>
        <dbReference type="ARBA" id="ARBA00023033"/>
    </source>
</evidence>
<accession>A0A4Y2HLF7</accession>
<dbReference type="GO" id="GO:0004519">
    <property type="term" value="F:endonuclease activity"/>
    <property type="evidence" value="ECO:0007669"/>
    <property type="project" value="UniProtKB-KW"/>
</dbReference>
<keyword evidence="9" id="KW-0695">RNA-directed DNA polymerase</keyword>
<dbReference type="InterPro" id="IPR043502">
    <property type="entry name" value="DNA/RNA_pol_sf"/>
</dbReference>
<dbReference type="Pfam" id="PF00665">
    <property type="entry name" value="rve"/>
    <property type="match status" value="1"/>
</dbReference>
<evidence type="ECO:0000256" key="4">
    <source>
        <dbReference type="ARBA" id="ARBA00022679"/>
    </source>
</evidence>
<sequence>FAANSSTINVYGQKTLSLNFNLRRDFLWTFLIADVSIPILGADFLHYFELVPDLRNKCLRDTKTKLQSVGHLKYADHHSVQISISKDTIYHKLLKEFPSITKLPNPNQPVKHTTVHHIVTKGPPVVAKPRRLAPDRLKIAKSEFQNMMHLGHLRPSKSNYASPLHMVPKKGTLDWRPVGDYRALNSQTIKDKYPIPCIADFTAELHGSKLFSRIDLIKAYHQIPIHPEDIHKTAICTPFGLFESTRMQFGLCNASATFQRFIDEVTRGLPGVYSFVDDILIASKNHEDHYQHLKTLFSRLDEYGLCINVSKCIFGTSTIDFLGFNLSENGIKPLPDKVKCILDFPKPDTLTQLRRFLGMFNFYRCFIPKAAHILAPIVQFLEGHTNKKKSRSSVRKSFEQLKWNENAEQAFLAAKNAIAEATLLRHPIPGAQLSLWVDASDVAIGGTLSQLSQGKWEPIAFFSMKLNKSQQKWSTYDRELFSIYSAIKKFKHMLEGREFQIYTDQKPLIYAFKQNPDKCSPRQLRHLDFISQYSTDIRHVQGSQNIVADALSRIEVDSITKSPILNFKEFARAQKDDSDIQKFLHNDASSLQLELKPCQTSNCNLLCDTSTGVPRPFVPTSFRKLIFDHLHNLAHPGIAASTKLISARYVWPGMKYQIKQWVRCCESCQRSKIQRHTKMPLGTFSLPDARFTHIHIDIVGPLPPSEGQIYLLTIIDRFSRWPEAIPIPDMRAKTICRAIFNTWISRFGCPSVVTSDQGSQLRSSMFVEFTRMLGTQKIKTTPYHPISNGIVERFHRHLKSAIKAHENEKWSELIPIILLGIRTAVKEDLQSSCSELVYGTTLRLPCDMIDVSDIPPCDIEFITDLRHRMQQLNPVATSAHCTDRFYIHPSLKSSSHIFLRVDSVQPPLRQPYTGPHKVLCRTDKTITVDINGRKTTVSLDRVKPAHLLPETVLSPPPVIKNLKKTLFGITIDALGNKDLKSPESFSRASKIYMSKIISPWHWIDIIFRNTKVGKEFHYNCDELQKLTRNMIEEKKKRYLRGEKETQVRKHKALMELLLDGQELSEEEIEEEMNTFALAGHINTTATVRWALYLIGLYPDVQAKVHEEIDYVFGEDSQRPVTDEDLNHLQYLDCVLKESSRLYPSVSLFARQVNEDTKISFTGHLMEFLTFGLACFASLRQLLRCERRRLQLNQRRSPTPMSSFDPSRKSPGMIDGYTIPRGASCVVCTFYLHRDPEIYPEPEKFEPDRFLRENRINIPEYAFVPFSVGPRNCIGFKYAEIESKIIVTQILRNFTVSSLDERDKIKLMLTPTLNPHIPVRIRMRSRLDQSY</sequence>
<comment type="caution">
    <text evidence="15">The sequence shown here is derived from an EMBL/GenBank/DDBJ whole genome shotgun (WGS) entry which is preliminary data.</text>
</comment>
<feature type="non-terminal residue" evidence="15">
    <location>
        <position position="1"/>
    </location>
</feature>
<dbReference type="Gene3D" id="3.10.20.370">
    <property type="match status" value="1"/>
</dbReference>
<keyword evidence="10" id="KW-0560">Oxidoreductase</keyword>
<evidence type="ECO:0000256" key="9">
    <source>
        <dbReference type="ARBA" id="ARBA00022918"/>
    </source>
</evidence>
<feature type="domain" description="Reverse transcriptase" evidence="13">
    <location>
        <begin position="148"/>
        <end position="326"/>
    </location>
</feature>
<reference evidence="15 16" key="1">
    <citation type="journal article" date="2019" name="Sci. Rep.">
        <title>Orb-weaving spider Araneus ventricosus genome elucidates the spidroin gene catalogue.</title>
        <authorList>
            <person name="Kono N."/>
            <person name="Nakamura H."/>
            <person name="Ohtoshi R."/>
            <person name="Moran D.A.P."/>
            <person name="Shinohara A."/>
            <person name="Yoshida Y."/>
            <person name="Fujiwara M."/>
            <person name="Mori M."/>
            <person name="Tomita M."/>
            <person name="Arakawa K."/>
        </authorList>
    </citation>
    <scope>NUCLEOTIDE SEQUENCE [LARGE SCALE GENOMIC DNA]</scope>
</reference>
<dbReference type="InterPro" id="IPR012337">
    <property type="entry name" value="RNaseH-like_sf"/>
</dbReference>
<evidence type="ECO:0000256" key="3">
    <source>
        <dbReference type="ARBA" id="ARBA00022670"/>
    </source>
</evidence>
<evidence type="ECO:0000256" key="8">
    <source>
        <dbReference type="ARBA" id="ARBA00022801"/>
    </source>
</evidence>
<dbReference type="CDD" id="cd09274">
    <property type="entry name" value="RNase_HI_RT_Ty3"/>
    <property type="match status" value="1"/>
</dbReference>
<dbReference type="GO" id="GO:0003964">
    <property type="term" value="F:RNA-directed DNA polymerase activity"/>
    <property type="evidence" value="ECO:0007669"/>
    <property type="project" value="UniProtKB-KW"/>
</dbReference>
<dbReference type="FunFam" id="3.30.420.10:FF:000032">
    <property type="entry name" value="Retrovirus-related Pol polyprotein from transposon 297-like Protein"/>
    <property type="match status" value="1"/>
</dbReference>
<dbReference type="FunFam" id="3.10.20.370:FF:000001">
    <property type="entry name" value="Retrovirus-related Pol polyprotein from transposon 17.6-like protein"/>
    <property type="match status" value="1"/>
</dbReference>
<dbReference type="Gene3D" id="3.30.420.10">
    <property type="entry name" value="Ribonuclease H-like superfamily/Ribonuclease H"/>
    <property type="match status" value="1"/>
</dbReference>